<feature type="domain" description="Xaa-Pro dipeptidyl-peptidase C-terminal" evidence="3">
    <location>
        <begin position="353"/>
        <end position="596"/>
    </location>
</feature>
<dbReference type="EMBL" id="GG698920">
    <property type="protein sequence ID" value="EEU37903.1"/>
    <property type="molecule type" value="Genomic_DNA"/>
</dbReference>
<dbReference type="OMA" id="MSYESAC"/>
<keyword evidence="5" id="KW-1185">Reference proteome</keyword>
<evidence type="ECO:0000313" key="5">
    <source>
        <dbReference type="Proteomes" id="UP000005206"/>
    </source>
</evidence>
<dbReference type="GeneID" id="9669717"/>
<dbReference type="InterPro" id="IPR000383">
    <property type="entry name" value="Xaa-Pro-like_dom"/>
</dbReference>
<protein>
    <recommendedName>
        <fullName evidence="3">Xaa-Pro dipeptidyl-peptidase C-terminal domain-containing protein</fullName>
    </recommendedName>
</protein>
<dbReference type="Pfam" id="PF08530">
    <property type="entry name" value="PepX_C"/>
    <property type="match status" value="1"/>
</dbReference>
<dbReference type="SMART" id="SM00939">
    <property type="entry name" value="PepX_C"/>
    <property type="match status" value="1"/>
</dbReference>
<dbReference type="Pfam" id="PF02129">
    <property type="entry name" value="Peptidase_S15"/>
    <property type="match status" value="1"/>
</dbReference>
<sequence>MYKIPPPKTWHKTQARASKANSPLKMDSFTISQTGYSRSETELEGYTRIKNLFIPMRDGIELCADLFLPLSASKHAQKAPVLCSLGPYGKDTHASVFGLPQTPIYAEMYKHIKPLGPDACFELCDPLIWTKDFGYALLRVDARGIGGSQGKLDSFGLERSLLIQDDAEGQDLYDIIEWAGTQTWSTGKVACSGISYYGMVGYWAAMQKPPHLACVVSYESQCNMYQSTRRGGIYSYNFQSHWYKNLVIPQQASRDKGSLSERDLAENRVDFPGICLETEYPTEGFWDILGRVRKLSDIEVPIYLAGNWTDPELHLPGNIRAYNGASSKFKWLEMHTGNHLAAFYDPEHIRRQRQFLDYFLFNKADNGMLDVPKLRLIQHHGTSTFYRESEQAFPPRDAEDVAFYLNPDKTLSLVESKELKMAFNYQGLRGNIEFTLHNPFTEKFEILGSPYLELEVITEAQDMDLFIYLRAITADKQPFILVGNHGEPMDSFARGYFRLSHREEIEKDFARDKVISQPPVPKSEVVPGKKYAIKVPLFPTAFLFDPGQSLQLEIGSVNSKSVIPAMRHEGGDRTEERFGGRNVIFSHGKLVLPRVHRA</sequence>
<dbReference type="InterPro" id="IPR005674">
    <property type="entry name" value="CocE/Ser_esterase"/>
</dbReference>
<dbReference type="OrthoDB" id="2578740at2759"/>
<evidence type="ECO:0000256" key="2">
    <source>
        <dbReference type="SAM" id="MobiDB-lite"/>
    </source>
</evidence>
<dbReference type="Gene3D" id="3.40.50.1820">
    <property type="entry name" value="alpha/beta hydrolase"/>
    <property type="match status" value="1"/>
</dbReference>
<reference evidence="4 5" key="1">
    <citation type="journal article" date="2009" name="PLoS Genet.">
        <title>The genome of Nectria haematococca: contribution of supernumerary chromosomes to gene expansion.</title>
        <authorList>
            <person name="Coleman J.J."/>
            <person name="Rounsley S.D."/>
            <person name="Rodriguez-Carres M."/>
            <person name="Kuo A."/>
            <person name="Wasmann C.C."/>
            <person name="Grimwood J."/>
            <person name="Schmutz J."/>
            <person name="Taga M."/>
            <person name="White G.J."/>
            <person name="Zhou S."/>
            <person name="Schwartz D.C."/>
            <person name="Freitag M."/>
            <person name="Ma L.J."/>
            <person name="Danchin E.G."/>
            <person name="Henrissat B."/>
            <person name="Coutinho P.M."/>
            <person name="Nelson D.R."/>
            <person name="Straney D."/>
            <person name="Napoli C.A."/>
            <person name="Barker B.M."/>
            <person name="Gribskov M."/>
            <person name="Rep M."/>
            <person name="Kroken S."/>
            <person name="Molnar I."/>
            <person name="Rensing C."/>
            <person name="Kennell J.C."/>
            <person name="Zamora J."/>
            <person name="Farman M.L."/>
            <person name="Selker E.U."/>
            <person name="Salamov A."/>
            <person name="Shapiro H."/>
            <person name="Pangilinan J."/>
            <person name="Lindquist E."/>
            <person name="Lamers C."/>
            <person name="Grigoriev I.V."/>
            <person name="Geiser D.M."/>
            <person name="Covert S.F."/>
            <person name="Temporini E."/>
            <person name="Vanetten H.D."/>
        </authorList>
    </citation>
    <scope>NUCLEOTIDE SEQUENCE [LARGE SCALE GENOMIC DNA]</scope>
    <source>
        <strain evidence="5">ATCC MYA-4622 / CBS 123669 / FGSC 9596 / NRRL 45880 / 77-13-4</strain>
    </source>
</reference>
<name>C7ZDH3_FUSV7</name>
<evidence type="ECO:0000256" key="1">
    <source>
        <dbReference type="ARBA" id="ARBA00022801"/>
    </source>
</evidence>
<organism evidence="4 5">
    <name type="scientific">Fusarium vanettenii (strain ATCC MYA-4622 / CBS 123669 / FGSC 9596 / NRRL 45880 / 77-13-4)</name>
    <name type="common">Fusarium solani subsp. pisi</name>
    <dbReference type="NCBI Taxonomy" id="660122"/>
    <lineage>
        <taxon>Eukaryota</taxon>
        <taxon>Fungi</taxon>
        <taxon>Dikarya</taxon>
        <taxon>Ascomycota</taxon>
        <taxon>Pezizomycotina</taxon>
        <taxon>Sordariomycetes</taxon>
        <taxon>Hypocreomycetidae</taxon>
        <taxon>Hypocreales</taxon>
        <taxon>Nectriaceae</taxon>
        <taxon>Fusarium</taxon>
        <taxon>Fusarium solani species complex</taxon>
        <taxon>Fusarium vanettenii</taxon>
    </lineage>
</organism>
<dbReference type="Proteomes" id="UP000005206">
    <property type="component" value="Chromosome 13"/>
</dbReference>
<evidence type="ECO:0000259" key="3">
    <source>
        <dbReference type="SMART" id="SM00939"/>
    </source>
</evidence>
<evidence type="ECO:0000313" key="4">
    <source>
        <dbReference type="EMBL" id="EEU37903.1"/>
    </source>
</evidence>
<dbReference type="SUPFAM" id="SSF49785">
    <property type="entry name" value="Galactose-binding domain-like"/>
    <property type="match status" value="1"/>
</dbReference>
<dbReference type="PANTHER" id="PTHR43056">
    <property type="entry name" value="PEPTIDASE S9 PROLYL OLIGOPEPTIDASE"/>
    <property type="match status" value="1"/>
</dbReference>
<dbReference type="InterPro" id="IPR050585">
    <property type="entry name" value="Xaa-Pro_dipeptidyl-ppase/CocE"/>
</dbReference>
<dbReference type="AlphaFoldDB" id="C7ZDH3"/>
<dbReference type="InterPro" id="IPR013736">
    <property type="entry name" value="Xaa-Pro_dipept_C"/>
</dbReference>
<gene>
    <name evidence="4" type="ORF">NECHADRAFT_88199</name>
</gene>
<accession>C7ZDH3</accession>
<dbReference type="GO" id="GO:0008239">
    <property type="term" value="F:dipeptidyl-peptidase activity"/>
    <property type="evidence" value="ECO:0007669"/>
    <property type="project" value="InterPro"/>
</dbReference>
<dbReference type="HOGENOM" id="CLU_015590_3_0_1"/>
<dbReference type="KEGG" id="nhe:NECHADRAFT_88199"/>
<dbReference type="InParanoid" id="C7ZDH3"/>
<dbReference type="InterPro" id="IPR029058">
    <property type="entry name" value="AB_hydrolase_fold"/>
</dbReference>
<dbReference type="Gene3D" id="2.60.120.260">
    <property type="entry name" value="Galactose-binding domain-like"/>
    <property type="match status" value="1"/>
</dbReference>
<proteinExistence type="predicted"/>
<dbReference type="Gene3D" id="1.10.3020.20">
    <property type="match status" value="1"/>
</dbReference>
<dbReference type="SUPFAM" id="SSF53474">
    <property type="entry name" value="alpha/beta-Hydrolases"/>
    <property type="match status" value="1"/>
</dbReference>
<feature type="region of interest" description="Disordered" evidence="2">
    <location>
        <begin position="1"/>
        <end position="22"/>
    </location>
</feature>
<keyword evidence="1" id="KW-0378">Hydrolase</keyword>
<dbReference type="NCBIfam" id="TIGR00976">
    <property type="entry name" value="CocE_NonD"/>
    <property type="match status" value="1"/>
</dbReference>
<dbReference type="PANTHER" id="PTHR43056:SF10">
    <property type="entry name" value="COCE_NOND FAMILY, PUTATIVE (AFU_ORTHOLOGUE AFUA_7G00600)-RELATED"/>
    <property type="match status" value="1"/>
</dbReference>
<dbReference type="VEuPathDB" id="FungiDB:NECHADRAFT_88199"/>
<dbReference type="RefSeq" id="XP_003043616.1">
    <property type="nucleotide sequence ID" value="XM_003043570.1"/>
</dbReference>
<dbReference type="InterPro" id="IPR008979">
    <property type="entry name" value="Galactose-bd-like_sf"/>
</dbReference>
<dbReference type="eggNOG" id="ENOG502SH88">
    <property type="taxonomic scope" value="Eukaryota"/>
</dbReference>